<evidence type="ECO:0000313" key="2">
    <source>
        <dbReference type="Proteomes" id="UP000267342"/>
    </source>
</evidence>
<dbReference type="AlphaFoldDB" id="A0A348HGB4"/>
<keyword evidence="2" id="KW-1185">Reference proteome</keyword>
<dbReference type="RefSeq" id="WP_038278218.1">
    <property type="nucleotide sequence ID" value="NZ_AP018933.1"/>
</dbReference>
<dbReference type="NCBIfam" id="TIGR01683">
    <property type="entry name" value="thiS"/>
    <property type="match status" value="1"/>
</dbReference>
<dbReference type="Proteomes" id="UP000267342">
    <property type="component" value="Chromosome"/>
</dbReference>
<accession>A0A348HGB4</accession>
<dbReference type="Pfam" id="PF02597">
    <property type="entry name" value="ThiS"/>
    <property type="match status" value="1"/>
</dbReference>
<proteinExistence type="predicted"/>
<dbReference type="SUPFAM" id="SSF54285">
    <property type="entry name" value="MoaD/ThiS"/>
    <property type="match status" value="1"/>
</dbReference>
<gene>
    <name evidence="1" type="ORF">ZBT109_1920</name>
</gene>
<protein>
    <submittedName>
        <fullName evidence="1">Sulfur carrier protein ThiS</fullName>
    </submittedName>
</protein>
<sequence length="69" mass="7274">MTTTITLNGEPRTLPQNPLTLAELLLQLDATAPGYAVALNGKVVPRQHWEQQTVSGGDALLLIQPIAGG</sequence>
<dbReference type="InterPro" id="IPR003749">
    <property type="entry name" value="ThiS/MoaD-like"/>
</dbReference>
<dbReference type="PANTHER" id="PTHR34472">
    <property type="entry name" value="SULFUR CARRIER PROTEIN THIS"/>
    <property type="match status" value="1"/>
</dbReference>
<dbReference type="InterPro" id="IPR016155">
    <property type="entry name" value="Mopterin_synth/thiamin_S_b"/>
</dbReference>
<dbReference type="KEGG" id="zpl:ZBT109_1920"/>
<organism evidence="1 2">
    <name type="scientific">Zymobacter palmae</name>
    <dbReference type="NCBI Taxonomy" id="33074"/>
    <lineage>
        <taxon>Bacteria</taxon>
        <taxon>Pseudomonadati</taxon>
        <taxon>Pseudomonadota</taxon>
        <taxon>Gammaproteobacteria</taxon>
        <taxon>Oceanospirillales</taxon>
        <taxon>Halomonadaceae</taxon>
        <taxon>Zymobacter group</taxon>
        <taxon>Zymobacter</taxon>
    </lineage>
</organism>
<evidence type="ECO:0000313" key="1">
    <source>
        <dbReference type="EMBL" id="BBG30666.1"/>
    </source>
</evidence>
<dbReference type="CDD" id="cd00565">
    <property type="entry name" value="Ubl_ThiS"/>
    <property type="match status" value="1"/>
</dbReference>
<dbReference type="InterPro" id="IPR010035">
    <property type="entry name" value="Thi_S"/>
</dbReference>
<dbReference type="STRING" id="1123510.GCA_000620025_02049"/>
<name>A0A348HGB4_9GAMM</name>
<dbReference type="Gene3D" id="3.10.20.30">
    <property type="match status" value="1"/>
</dbReference>
<dbReference type="EMBL" id="AP018933">
    <property type="protein sequence ID" value="BBG30666.1"/>
    <property type="molecule type" value="Genomic_DNA"/>
</dbReference>
<reference evidence="1 2" key="1">
    <citation type="submission" date="2018-09" db="EMBL/GenBank/DDBJ databases">
        <title>Zymobacter palmae IAM14233 (=T109) whole genome analysis.</title>
        <authorList>
            <person name="Yanase H."/>
        </authorList>
    </citation>
    <scope>NUCLEOTIDE SEQUENCE [LARGE SCALE GENOMIC DNA]</scope>
    <source>
        <strain evidence="1 2">IAM14233</strain>
    </source>
</reference>
<dbReference type="OrthoDB" id="9800283at2"/>
<dbReference type="InterPro" id="IPR012675">
    <property type="entry name" value="Beta-grasp_dom_sf"/>
</dbReference>
<dbReference type="PANTHER" id="PTHR34472:SF1">
    <property type="entry name" value="SULFUR CARRIER PROTEIN THIS"/>
    <property type="match status" value="1"/>
</dbReference>